<dbReference type="Pfam" id="PF12106">
    <property type="entry name" value="Colicin_E5"/>
    <property type="match status" value="1"/>
</dbReference>
<dbReference type="InterPro" id="IPR038234">
    <property type="entry name" value="Colicin_E5_C_sf"/>
</dbReference>
<accession>A0A494XWJ2</accession>
<feature type="non-terminal residue" evidence="3">
    <location>
        <position position="1"/>
    </location>
</feature>
<dbReference type="AlphaFoldDB" id="A0A494XWJ2"/>
<sequence length="572" mass="57009">NLIGANVKGASVNADVGGDLNIASVQDTTTSAAHQQSMSAGASISQGGGSASASVSGGNARGSYAGVNEQSGIQAGAGGFDIHVKGNTTLTGAYLASDADASKNSLSTGTLTSTDIENHSSYDASSFGISAGGGVGSTGQATGPASVSGAGGIVPMLPQNDSDESRTTTKSAISESAIHITDQANQKQDIASIRRETSDLNGTVSEAPDLSTLLTKQADMMQAAQAAGQVVAQGIGAYANAQMEAALEAGDTASAQAWAEGGTNRVLAHIAGGALMGGLGGGSLGGAMQGAAGAGVSASLAGKLNSLADSIGDATGSMTLGNTVSNVLAGMGGGLAGGGTGAFMASNADLYNRATTNSDGTGGTASPMLDKFVEWAQWTYGDIPGTVSNWGNQSVQHMNADAQAKMSEPASDLIAQGIANGANAVAGAGGGKPPAANPKAVLVDSAVLSGVQETAAHSPESVPSNAVASSEIAQNSDQKPNIVIDDKIRNQLEQRGWTEQDIQAAVNDGSVGTTMDKRSSSKTSDGTTRNDTASVYGSKNGYIVVNDRTREIVQISEKNNPHWIPDDRIKWK</sequence>
<dbReference type="RefSeq" id="WP_205962844.1">
    <property type="nucleotide sequence ID" value="NZ_RBZU01000008.1"/>
</dbReference>
<dbReference type="InterPro" id="IPR038233">
    <property type="entry name" value="Colicin_D/E5_nuclease"/>
</dbReference>
<name>A0A494XWJ2_9BURK</name>
<evidence type="ECO:0000259" key="2">
    <source>
        <dbReference type="Pfam" id="PF12106"/>
    </source>
</evidence>
<feature type="compositionally biased region" description="Low complexity" evidence="1">
    <location>
        <begin position="37"/>
        <end position="57"/>
    </location>
</feature>
<comment type="caution">
    <text evidence="3">The sequence shown here is derived from an EMBL/GenBank/DDBJ whole genome shotgun (WGS) entry which is preliminary data.</text>
</comment>
<dbReference type="Proteomes" id="UP000270342">
    <property type="component" value="Unassembled WGS sequence"/>
</dbReference>
<feature type="region of interest" description="Disordered" evidence="1">
    <location>
        <begin position="33"/>
        <end position="57"/>
    </location>
</feature>
<dbReference type="InterPro" id="IPR025157">
    <property type="entry name" value="Hemagglutinin_rpt"/>
</dbReference>
<protein>
    <recommendedName>
        <fullName evidence="2">Colicin E5 ribonuclease domain-containing protein</fullName>
    </recommendedName>
</protein>
<dbReference type="Gene3D" id="3.30.2310.30">
    <property type="match status" value="1"/>
</dbReference>
<feature type="domain" description="Colicin E5 ribonuclease" evidence="2">
    <location>
        <begin position="481"/>
        <end position="567"/>
    </location>
</feature>
<reference evidence="3 4" key="1">
    <citation type="submission" date="2018-10" db="EMBL/GenBank/DDBJ databases">
        <title>Robbsia sp. DHC34, isolated from soil.</title>
        <authorList>
            <person name="Gao Z.-H."/>
            <person name="Qiu L.-H."/>
        </authorList>
    </citation>
    <scope>NUCLEOTIDE SEQUENCE [LARGE SCALE GENOMIC DNA]</scope>
    <source>
        <strain evidence="3 4">DHC34</strain>
    </source>
</reference>
<evidence type="ECO:0000313" key="4">
    <source>
        <dbReference type="Proteomes" id="UP000270342"/>
    </source>
</evidence>
<feature type="region of interest" description="Disordered" evidence="1">
    <location>
        <begin position="453"/>
        <end position="483"/>
    </location>
</feature>
<proteinExistence type="predicted"/>
<evidence type="ECO:0000256" key="1">
    <source>
        <dbReference type="SAM" id="MobiDB-lite"/>
    </source>
</evidence>
<gene>
    <name evidence="3" type="ORF">D7S86_18690</name>
</gene>
<evidence type="ECO:0000313" key="3">
    <source>
        <dbReference type="EMBL" id="RKP51963.1"/>
    </source>
</evidence>
<feature type="region of interest" description="Disordered" evidence="1">
    <location>
        <begin position="507"/>
        <end position="535"/>
    </location>
</feature>
<feature type="compositionally biased region" description="Polar residues" evidence="1">
    <location>
        <begin position="521"/>
        <end position="535"/>
    </location>
</feature>
<dbReference type="InterPro" id="IPR021964">
    <property type="entry name" value="Colicin_E5_C"/>
</dbReference>
<dbReference type="SUPFAM" id="SSF102824">
    <property type="entry name" value="Colicin D/E5 nuclease domain"/>
    <property type="match status" value="1"/>
</dbReference>
<feature type="compositionally biased region" description="Polar residues" evidence="1">
    <location>
        <begin position="461"/>
        <end position="479"/>
    </location>
</feature>
<keyword evidence="4" id="KW-1185">Reference proteome</keyword>
<dbReference type="GO" id="GO:0004540">
    <property type="term" value="F:RNA nuclease activity"/>
    <property type="evidence" value="ECO:0007669"/>
    <property type="project" value="InterPro"/>
</dbReference>
<dbReference type="EMBL" id="RBZU01000008">
    <property type="protein sequence ID" value="RKP51963.1"/>
    <property type="molecule type" value="Genomic_DNA"/>
</dbReference>
<organism evidence="3 4">
    <name type="scientific">Pararobbsia silviterrae</name>
    <dbReference type="NCBI Taxonomy" id="1792498"/>
    <lineage>
        <taxon>Bacteria</taxon>
        <taxon>Pseudomonadati</taxon>
        <taxon>Pseudomonadota</taxon>
        <taxon>Betaproteobacteria</taxon>
        <taxon>Burkholderiales</taxon>
        <taxon>Burkholderiaceae</taxon>
        <taxon>Pararobbsia</taxon>
    </lineage>
</organism>
<dbReference type="Pfam" id="PF13332">
    <property type="entry name" value="Fil_haemagg_2"/>
    <property type="match status" value="1"/>
</dbReference>